<evidence type="ECO:0000256" key="1">
    <source>
        <dbReference type="SAM" id="MobiDB-lite"/>
    </source>
</evidence>
<dbReference type="RefSeq" id="XP_033691204.1">
    <property type="nucleotide sequence ID" value="XM_033835064.1"/>
</dbReference>
<feature type="compositionally biased region" description="Low complexity" evidence="1">
    <location>
        <begin position="414"/>
        <end position="429"/>
    </location>
</feature>
<proteinExistence type="predicted"/>
<name>A0A6A6J2R6_9PLEO</name>
<dbReference type="Proteomes" id="UP000800094">
    <property type="component" value="Unassembled WGS sequence"/>
</dbReference>
<reference evidence="2" key="1">
    <citation type="journal article" date="2020" name="Stud. Mycol.">
        <title>101 Dothideomycetes genomes: a test case for predicting lifestyles and emergence of pathogens.</title>
        <authorList>
            <person name="Haridas S."/>
            <person name="Albert R."/>
            <person name="Binder M."/>
            <person name="Bloem J."/>
            <person name="Labutti K."/>
            <person name="Salamov A."/>
            <person name="Andreopoulos B."/>
            <person name="Baker S."/>
            <person name="Barry K."/>
            <person name="Bills G."/>
            <person name="Bluhm B."/>
            <person name="Cannon C."/>
            <person name="Castanera R."/>
            <person name="Culley D."/>
            <person name="Daum C."/>
            <person name="Ezra D."/>
            <person name="Gonzalez J."/>
            <person name="Henrissat B."/>
            <person name="Kuo A."/>
            <person name="Liang C."/>
            <person name="Lipzen A."/>
            <person name="Lutzoni F."/>
            <person name="Magnuson J."/>
            <person name="Mondo S."/>
            <person name="Nolan M."/>
            <person name="Ohm R."/>
            <person name="Pangilinan J."/>
            <person name="Park H.-J."/>
            <person name="Ramirez L."/>
            <person name="Alfaro M."/>
            <person name="Sun H."/>
            <person name="Tritt A."/>
            <person name="Yoshinaga Y."/>
            <person name="Zwiers L.-H."/>
            <person name="Turgeon B."/>
            <person name="Goodwin S."/>
            <person name="Spatafora J."/>
            <person name="Crous P."/>
            <person name="Grigoriev I."/>
        </authorList>
    </citation>
    <scope>NUCLEOTIDE SEQUENCE</scope>
    <source>
        <strain evidence="2">CBS 122368</strain>
    </source>
</reference>
<accession>A0A6A6J2R6</accession>
<keyword evidence="3" id="KW-1185">Reference proteome</keyword>
<protein>
    <submittedName>
        <fullName evidence="2">Uncharacterized protein</fullName>
    </submittedName>
</protein>
<gene>
    <name evidence="2" type="ORF">BU26DRAFT_598939</name>
</gene>
<feature type="compositionally biased region" description="Basic and acidic residues" evidence="1">
    <location>
        <begin position="431"/>
        <end position="440"/>
    </location>
</feature>
<sequence>MAAPKPTSPEAASAVASVQPIIPIASSATPKPSTNNAPDASLLATANVQPAPTPIPTFNTVVKIFMQSTGDDSGSNAEMHGYIRFFSISGDDLKRFDVDLPVKSAWGNENGGYGRQLVEHSRPSAALPASFVGYVWESDTSAEDRALNYTVDFNRPENLQYADGREWVLQQSNTLRRILALLTTPTRYRKYRTAQALIKMSGKQRVKAQFERSVEPGRMLVGRHFDGTDAWASWTLIRSTGSNAMWKERITVFKSPTGSGTQEKGSAGLREAYAVWKSQFGEAKKVETTGSKRKRTGTNDSPRPNKKARDSEPSEEDKSLSKKPTKPTMSPSDQARADRTAFEDISIDELGNDTYRRIGKAIAAKGSFVIPPPIALLEQLRALSKTTAGAHKPINPFHHPDWQAWATNHAMPKTATEPATKPTAKPAAKGRGRDRADEGAASHNANHTRTPQIRVAACTCTDGQAKEGAGQGGRRDRADVGAVIERMKARRAAGPGSA</sequence>
<evidence type="ECO:0000313" key="3">
    <source>
        <dbReference type="Proteomes" id="UP000800094"/>
    </source>
</evidence>
<dbReference type="AlphaFoldDB" id="A0A6A6J2R6"/>
<feature type="region of interest" description="Disordered" evidence="1">
    <location>
        <begin position="414"/>
        <end position="453"/>
    </location>
</feature>
<dbReference type="EMBL" id="ML987189">
    <property type="protein sequence ID" value="KAF2256200.1"/>
    <property type="molecule type" value="Genomic_DNA"/>
</dbReference>
<feature type="region of interest" description="Disordered" evidence="1">
    <location>
        <begin position="285"/>
        <end position="339"/>
    </location>
</feature>
<feature type="compositionally biased region" description="Basic and acidic residues" evidence="1">
    <location>
        <begin position="307"/>
        <end position="320"/>
    </location>
</feature>
<dbReference type="OrthoDB" id="5415471at2759"/>
<evidence type="ECO:0000313" key="2">
    <source>
        <dbReference type="EMBL" id="KAF2256200.1"/>
    </source>
</evidence>
<dbReference type="GeneID" id="54588394"/>
<organism evidence="2 3">
    <name type="scientific">Trematosphaeria pertusa</name>
    <dbReference type="NCBI Taxonomy" id="390896"/>
    <lineage>
        <taxon>Eukaryota</taxon>
        <taxon>Fungi</taxon>
        <taxon>Dikarya</taxon>
        <taxon>Ascomycota</taxon>
        <taxon>Pezizomycotina</taxon>
        <taxon>Dothideomycetes</taxon>
        <taxon>Pleosporomycetidae</taxon>
        <taxon>Pleosporales</taxon>
        <taxon>Massarineae</taxon>
        <taxon>Trematosphaeriaceae</taxon>
        <taxon>Trematosphaeria</taxon>
    </lineage>
</organism>